<evidence type="ECO:0000313" key="2">
    <source>
        <dbReference type="Proteomes" id="UP001220324"/>
    </source>
</evidence>
<protein>
    <submittedName>
        <fullName evidence="1">Uncharacterized protein</fullName>
    </submittedName>
</protein>
<evidence type="ECO:0000313" key="1">
    <source>
        <dbReference type="EMBL" id="KAJ5556741.1"/>
    </source>
</evidence>
<dbReference type="Proteomes" id="UP001220324">
    <property type="component" value="Unassembled WGS sequence"/>
</dbReference>
<comment type="caution">
    <text evidence="1">The sequence shown here is derived from an EMBL/GenBank/DDBJ whole genome shotgun (WGS) entry which is preliminary data.</text>
</comment>
<accession>A0AAD6GK09</accession>
<name>A0AAD6GK09_9EURO</name>
<dbReference type="EMBL" id="JAQIZZ010000001">
    <property type="protein sequence ID" value="KAJ5556741.1"/>
    <property type="molecule type" value="Genomic_DNA"/>
</dbReference>
<gene>
    <name evidence="1" type="ORF">N7494_000656</name>
</gene>
<organism evidence="1 2">
    <name type="scientific">Penicillium frequentans</name>
    <dbReference type="NCBI Taxonomy" id="3151616"/>
    <lineage>
        <taxon>Eukaryota</taxon>
        <taxon>Fungi</taxon>
        <taxon>Dikarya</taxon>
        <taxon>Ascomycota</taxon>
        <taxon>Pezizomycotina</taxon>
        <taxon>Eurotiomycetes</taxon>
        <taxon>Eurotiomycetidae</taxon>
        <taxon>Eurotiales</taxon>
        <taxon>Aspergillaceae</taxon>
        <taxon>Penicillium</taxon>
    </lineage>
</organism>
<dbReference type="AlphaFoldDB" id="A0AAD6GK09"/>
<keyword evidence="2" id="KW-1185">Reference proteome</keyword>
<proteinExistence type="predicted"/>
<reference evidence="1 2" key="1">
    <citation type="journal article" date="2023" name="IMA Fungus">
        <title>Comparative genomic study of the Penicillium genus elucidates a diverse pangenome and 15 lateral gene transfer events.</title>
        <authorList>
            <person name="Petersen C."/>
            <person name="Sorensen T."/>
            <person name="Nielsen M.R."/>
            <person name="Sondergaard T.E."/>
            <person name="Sorensen J.L."/>
            <person name="Fitzpatrick D.A."/>
            <person name="Frisvad J.C."/>
            <person name="Nielsen K.L."/>
        </authorList>
    </citation>
    <scope>NUCLEOTIDE SEQUENCE [LARGE SCALE GENOMIC DNA]</scope>
    <source>
        <strain evidence="1 2">IBT 35679</strain>
    </source>
</reference>
<sequence length="104" mass="11825">MAFAIISIRLEECKCRNITSLPHGAFMIKNYKIPARTRVNFKIESSTFITLYFAETLPFKHLFTRPSSCLHLTSGMPSRFVKCRTKQTEHAVVSPGKADRANSM</sequence>